<reference evidence="10 11" key="1">
    <citation type="submission" date="2021-03" db="EMBL/GenBank/DDBJ databases">
        <title>Genomic and phenotypic characterization of Chloracidobacterium isolates provides evidence for multiple species.</title>
        <authorList>
            <person name="Saini M.K."/>
            <person name="Costas A.M.G."/>
            <person name="Tank M."/>
            <person name="Bryant D.A."/>
        </authorList>
    </citation>
    <scope>NUCLEOTIDE SEQUENCE [LARGE SCALE GENOMIC DNA]</scope>
    <source>
        <strain evidence="10 11">N</strain>
    </source>
</reference>
<proteinExistence type="inferred from homology"/>
<keyword evidence="11" id="KW-1185">Reference proteome</keyword>
<dbReference type="SUPFAM" id="SSF55658">
    <property type="entry name" value="L9 N-domain-like"/>
    <property type="match status" value="1"/>
</dbReference>
<dbReference type="GO" id="GO:0005840">
    <property type="term" value="C:ribosome"/>
    <property type="evidence" value="ECO:0007669"/>
    <property type="project" value="UniProtKB-KW"/>
</dbReference>
<keyword evidence="4 7" id="KW-0689">Ribosomal protein</keyword>
<gene>
    <name evidence="7 10" type="primary">rplI</name>
    <name evidence="10" type="ORF">J8C05_08045</name>
</gene>
<comment type="similarity">
    <text evidence="1 7">Belongs to the bacterial ribosomal protein bL9 family.</text>
</comment>
<dbReference type="InterPro" id="IPR020594">
    <property type="entry name" value="Ribosomal_bL9_bac/chp"/>
</dbReference>
<dbReference type="InterPro" id="IPR000244">
    <property type="entry name" value="Ribosomal_bL9"/>
</dbReference>
<dbReference type="EMBL" id="CP072642">
    <property type="protein sequence ID" value="QUV93324.1"/>
    <property type="molecule type" value="Genomic_DNA"/>
</dbReference>
<evidence type="ECO:0000313" key="11">
    <source>
        <dbReference type="Proteomes" id="UP000677668"/>
    </source>
</evidence>
<dbReference type="Pfam" id="PF03948">
    <property type="entry name" value="Ribosomal_L9_C"/>
    <property type="match status" value="1"/>
</dbReference>
<name>A0ABX8AXC3_9BACT</name>
<dbReference type="Gene3D" id="3.40.5.10">
    <property type="entry name" value="Ribosomal protein L9, N-terminal domain"/>
    <property type="match status" value="1"/>
</dbReference>
<dbReference type="InterPro" id="IPR020070">
    <property type="entry name" value="Ribosomal_bL9_N"/>
</dbReference>
<protein>
    <recommendedName>
        <fullName evidence="6 7">Large ribosomal subunit protein bL9</fullName>
    </recommendedName>
</protein>
<dbReference type="InterPro" id="IPR020069">
    <property type="entry name" value="Ribosomal_bL9_C"/>
</dbReference>
<dbReference type="InterPro" id="IPR036791">
    <property type="entry name" value="Ribosomal_bL9_C_sf"/>
</dbReference>
<accession>A0ABX8AXC3</accession>
<evidence type="ECO:0000256" key="2">
    <source>
        <dbReference type="ARBA" id="ARBA00022730"/>
    </source>
</evidence>
<evidence type="ECO:0000256" key="1">
    <source>
        <dbReference type="ARBA" id="ARBA00010605"/>
    </source>
</evidence>
<evidence type="ECO:0000256" key="3">
    <source>
        <dbReference type="ARBA" id="ARBA00022884"/>
    </source>
</evidence>
<evidence type="ECO:0000256" key="6">
    <source>
        <dbReference type="ARBA" id="ARBA00035292"/>
    </source>
</evidence>
<dbReference type="HAMAP" id="MF_00503">
    <property type="entry name" value="Ribosomal_bL9"/>
    <property type="match status" value="1"/>
</dbReference>
<evidence type="ECO:0000256" key="8">
    <source>
        <dbReference type="SAM" id="MobiDB-lite"/>
    </source>
</evidence>
<comment type="function">
    <text evidence="7">Binds to the 23S rRNA.</text>
</comment>
<dbReference type="PROSITE" id="PS00651">
    <property type="entry name" value="RIBOSOMAL_L9"/>
    <property type="match status" value="1"/>
</dbReference>
<dbReference type="InterPro" id="IPR036935">
    <property type="entry name" value="Ribosomal_bL9_N_sf"/>
</dbReference>
<dbReference type="RefSeq" id="WP_211421715.1">
    <property type="nucleotide sequence ID" value="NZ_CP072642.1"/>
</dbReference>
<dbReference type="SUPFAM" id="SSF55653">
    <property type="entry name" value="Ribosomal protein L9 C-domain"/>
    <property type="match status" value="1"/>
</dbReference>
<dbReference type="Gene3D" id="3.10.430.100">
    <property type="entry name" value="Ribosomal protein L9, C-terminal domain"/>
    <property type="match status" value="1"/>
</dbReference>
<feature type="region of interest" description="Disordered" evidence="8">
    <location>
        <begin position="152"/>
        <end position="180"/>
    </location>
</feature>
<keyword evidence="5 7" id="KW-0687">Ribonucleoprotein</keyword>
<organism evidence="10 11">
    <name type="scientific">Chloracidobacterium sp. N</name>
    <dbReference type="NCBI Taxonomy" id="2821540"/>
    <lineage>
        <taxon>Bacteria</taxon>
        <taxon>Pseudomonadati</taxon>
        <taxon>Acidobacteriota</taxon>
        <taxon>Terriglobia</taxon>
        <taxon>Terriglobales</taxon>
        <taxon>Acidobacteriaceae</taxon>
        <taxon>Chloracidobacterium</taxon>
        <taxon>Chloracidobacterium aggregatum</taxon>
    </lineage>
</organism>
<sequence length="180" mass="19185">MMELLLKENVEHLGIRGDIVKVRAGYGRNYLIPKGLALMATRANIKLIERERQRLVKLAEAELAAARSLSEKLATLTLTFPRKAGEKGTLYGSVTSMDVAEALAAQQLEVERRQIALKEPIKALGEYEVPVRLHRDVTVALKVVVVSDAPASDAPAAAAPATPVASPTDTAAPATAPAAE</sequence>
<dbReference type="InterPro" id="IPR009027">
    <property type="entry name" value="Ribosomal_bL9/RNase_H1_N"/>
</dbReference>
<keyword evidence="2 7" id="KW-0699">rRNA-binding</keyword>
<evidence type="ECO:0000256" key="4">
    <source>
        <dbReference type="ARBA" id="ARBA00022980"/>
    </source>
</evidence>
<evidence type="ECO:0000313" key="10">
    <source>
        <dbReference type="EMBL" id="QUV93324.1"/>
    </source>
</evidence>
<keyword evidence="3 7" id="KW-0694">RNA-binding</keyword>
<feature type="domain" description="Ribosomal protein L9" evidence="9">
    <location>
        <begin position="14"/>
        <end position="41"/>
    </location>
</feature>
<evidence type="ECO:0000256" key="7">
    <source>
        <dbReference type="HAMAP-Rule" id="MF_00503"/>
    </source>
</evidence>
<dbReference type="Pfam" id="PF01281">
    <property type="entry name" value="Ribosomal_L9_N"/>
    <property type="match status" value="1"/>
</dbReference>
<evidence type="ECO:0000259" key="9">
    <source>
        <dbReference type="PROSITE" id="PS00651"/>
    </source>
</evidence>
<dbReference type="NCBIfam" id="TIGR00158">
    <property type="entry name" value="L9"/>
    <property type="match status" value="1"/>
</dbReference>
<dbReference type="PANTHER" id="PTHR21368">
    <property type="entry name" value="50S RIBOSOMAL PROTEIN L9"/>
    <property type="match status" value="1"/>
</dbReference>
<dbReference type="Proteomes" id="UP000677668">
    <property type="component" value="Chromosome 1"/>
</dbReference>
<evidence type="ECO:0000256" key="5">
    <source>
        <dbReference type="ARBA" id="ARBA00023274"/>
    </source>
</evidence>